<dbReference type="SMART" id="SM00116">
    <property type="entry name" value="CBS"/>
    <property type="match status" value="2"/>
</dbReference>
<dbReference type="EMBL" id="FOFO01000007">
    <property type="protein sequence ID" value="SEP81606.1"/>
    <property type="molecule type" value="Genomic_DNA"/>
</dbReference>
<dbReference type="Proteomes" id="UP000199496">
    <property type="component" value="Unassembled WGS sequence"/>
</dbReference>
<accession>A0A1H9AXX4</accession>
<dbReference type="PROSITE" id="PS51371">
    <property type="entry name" value="CBS"/>
    <property type="match status" value="2"/>
</dbReference>
<dbReference type="Gene3D" id="3.10.580.10">
    <property type="entry name" value="CBS-domain"/>
    <property type="match status" value="1"/>
</dbReference>
<dbReference type="SUPFAM" id="SSF54631">
    <property type="entry name" value="CBS-domain pair"/>
    <property type="match status" value="1"/>
</dbReference>
<organism evidence="4 5">
    <name type="scientific">Ectothiorhodospira magna</name>
    <dbReference type="NCBI Taxonomy" id="867345"/>
    <lineage>
        <taxon>Bacteria</taxon>
        <taxon>Pseudomonadati</taxon>
        <taxon>Pseudomonadota</taxon>
        <taxon>Gammaproteobacteria</taxon>
        <taxon>Chromatiales</taxon>
        <taxon>Ectothiorhodospiraceae</taxon>
        <taxon>Ectothiorhodospira</taxon>
    </lineage>
</organism>
<evidence type="ECO:0000259" key="3">
    <source>
        <dbReference type="PROSITE" id="PS51371"/>
    </source>
</evidence>
<keyword evidence="1 2" id="KW-0129">CBS domain</keyword>
<feature type="domain" description="CBS" evidence="3">
    <location>
        <begin position="98"/>
        <end position="157"/>
    </location>
</feature>
<dbReference type="AlphaFoldDB" id="A0A1H9AXX4"/>
<evidence type="ECO:0000313" key="4">
    <source>
        <dbReference type="EMBL" id="SEP81606.1"/>
    </source>
</evidence>
<keyword evidence="5" id="KW-1185">Reference proteome</keyword>
<dbReference type="RefSeq" id="WP_090204605.1">
    <property type="nucleotide sequence ID" value="NZ_FOFO01000007.1"/>
</dbReference>
<evidence type="ECO:0000256" key="1">
    <source>
        <dbReference type="ARBA" id="ARBA00023122"/>
    </source>
</evidence>
<sequence>MRIQDLMTPDPLGVRPDTPIQRVARLLVKHRVNSLPVVDEGDVLVGIITSGDLTHRMADARVETRTAWWKESLYRSPLGDASSDDPNRIGGRTAGEVMTRQLLTLQPEDDMSVAARLFINHGIQALPVVVEGRLVGIVSRFDLLKCLADDPGCCNPFRADT</sequence>
<evidence type="ECO:0000313" key="5">
    <source>
        <dbReference type="Proteomes" id="UP000199496"/>
    </source>
</evidence>
<gene>
    <name evidence="4" type="ORF">SAMN05421693_1078</name>
</gene>
<evidence type="ECO:0000256" key="2">
    <source>
        <dbReference type="PROSITE-ProRule" id="PRU00703"/>
    </source>
</evidence>
<dbReference type="STRING" id="867345.SAMN05421693_1078"/>
<dbReference type="InterPro" id="IPR046342">
    <property type="entry name" value="CBS_dom_sf"/>
</dbReference>
<feature type="domain" description="CBS" evidence="3">
    <location>
        <begin position="7"/>
        <end position="64"/>
    </location>
</feature>
<dbReference type="PANTHER" id="PTHR43080">
    <property type="entry name" value="CBS DOMAIN-CONTAINING PROTEIN CBSX3, MITOCHONDRIAL"/>
    <property type="match status" value="1"/>
</dbReference>
<dbReference type="InterPro" id="IPR000644">
    <property type="entry name" value="CBS_dom"/>
</dbReference>
<reference evidence="4 5" key="1">
    <citation type="submission" date="2016-10" db="EMBL/GenBank/DDBJ databases">
        <authorList>
            <person name="de Groot N.N."/>
        </authorList>
    </citation>
    <scope>NUCLEOTIDE SEQUENCE [LARGE SCALE GENOMIC DNA]</scope>
    <source>
        <strain evidence="4 5">B7-7</strain>
    </source>
</reference>
<dbReference type="OrthoDB" id="9790355at2"/>
<dbReference type="PANTHER" id="PTHR43080:SF2">
    <property type="entry name" value="CBS DOMAIN-CONTAINING PROTEIN"/>
    <property type="match status" value="1"/>
</dbReference>
<name>A0A1H9AXX4_9GAMM</name>
<proteinExistence type="predicted"/>
<protein>
    <submittedName>
        <fullName evidence="4">CBS domain-containing protein</fullName>
    </submittedName>
</protein>
<dbReference type="CDD" id="cd04586">
    <property type="entry name" value="CBS_pair_BON_assoc"/>
    <property type="match status" value="1"/>
</dbReference>
<dbReference type="InterPro" id="IPR051257">
    <property type="entry name" value="Diverse_CBS-Domain"/>
</dbReference>
<dbReference type="Pfam" id="PF00571">
    <property type="entry name" value="CBS"/>
    <property type="match status" value="2"/>
</dbReference>